<dbReference type="EMBL" id="CM000631">
    <property type="protein sequence ID" value="EEC43208.1"/>
    <property type="molecule type" value="Genomic_DNA"/>
</dbReference>
<keyword evidence="3" id="KW-0333">Golgi apparatus</keyword>
<feature type="compositionally biased region" description="Low complexity" evidence="5">
    <location>
        <begin position="332"/>
        <end position="344"/>
    </location>
</feature>
<dbReference type="GO" id="GO:0007030">
    <property type="term" value="P:Golgi organization"/>
    <property type="evidence" value="ECO:0007669"/>
    <property type="project" value="TreeGrafter"/>
</dbReference>
<dbReference type="OrthoDB" id="3318at2759"/>
<organism evidence="7 8">
    <name type="scientific">Phaeodactylum tricornutum (strain CCAP 1055/1)</name>
    <dbReference type="NCBI Taxonomy" id="556484"/>
    <lineage>
        <taxon>Eukaryota</taxon>
        <taxon>Sar</taxon>
        <taxon>Stramenopiles</taxon>
        <taxon>Ochrophyta</taxon>
        <taxon>Bacillariophyta</taxon>
        <taxon>Bacillariophyceae</taxon>
        <taxon>Bacillariophycidae</taxon>
        <taxon>Naviculales</taxon>
        <taxon>Phaeodactylaceae</taxon>
        <taxon>Phaeodactylum</taxon>
    </lineage>
</organism>
<dbReference type="HOGENOM" id="CLU_702968_0_0_1"/>
<dbReference type="Pfam" id="PF04495">
    <property type="entry name" value="GRASP55_65"/>
    <property type="match status" value="1"/>
</dbReference>
<reference evidence="7 8" key="1">
    <citation type="journal article" date="2008" name="Nature">
        <title>The Phaeodactylum genome reveals the evolutionary history of diatom genomes.</title>
        <authorList>
            <person name="Bowler C."/>
            <person name="Allen A.E."/>
            <person name="Badger J.H."/>
            <person name="Grimwood J."/>
            <person name="Jabbari K."/>
            <person name="Kuo A."/>
            <person name="Maheswari U."/>
            <person name="Martens C."/>
            <person name="Maumus F."/>
            <person name="Otillar R.P."/>
            <person name="Rayko E."/>
            <person name="Salamov A."/>
            <person name="Vandepoele K."/>
            <person name="Beszteri B."/>
            <person name="Gruber A."/>
            <person name="Heijde M."/>
            <person name="Katinka M."/>
            <person name="Mock T."/>
            <person name="Valentin K."/>
            <person name="Verret F."/>
            <person name="Berges J.A."/>
            <person name="Brownlee C."/>
            <person name="Cadoret J.P."/>
            <person name="Chiovitti A."/>
            <person name="Choi C.J."/>
            <person name="Coesel S."/>
            <person name="De Martino A."/>
            <person name="Detter J.C."/>
            <person name="Durkin C."/>
            <person name="Falciatore A."/>
            <person name="Fournet J."/>
            <person name="Haruta M."/>
            <person name="Huysman M.J."/>
            <person name="Jenkins B.D."/>
            <person name="Jiroutova K."/>
            <person name="Jorgensen R.E."/>
            <person name="Joubert Y."/>
            <person name="Kaplan A."/>
            <person name="Kroger N."/>
            <person name="Kroth P.G."/>
            <person name="La Roche J."/>
            <person name="Lindquist E."/>
            <person name="Lommer M."/>
            <person name="Martin-Jezequel V."/>
            <person name="Lopez P.J."/>
            <person name="Lucas S."/>
            <person name="Mangogna M."/>
            <person name="McGinnis K."/>
            <person name="Medlin L.K."/>
            <person name="Montsant A."/>
            <person name="Oudot-Le Secq M.P."/>
            <person name="Napoli C."/>
            <person name="Obornik M."/>
            <person name="Parker M.S."/>
            <person name="Petit J.L."/>
            <person name="Porcel B.M."/>
            <person name="Poulsen N."/>
            <person name="Robison M."/>
            <person name="Rychlewski L."/>
            <person name="Rynearson T.A."/>
            <person name="Schmutz J."/>
            <person name="Shapiro H."/>
            <person name="Siaut M."/>
            <person name="Stanley M."/>
            <person name="Sussman M.R."/>
            <person name="Taylor A.R."/>
            <person name="Vardi A."/>
            <person name="von Dassow P."/>
            <person name="Vyverman W."/>
            <person name="Willis A."/>
            <person name="Wyrwicz L.S."/>
            <person name="Rokhsar D.S."/>
            <person name="Weissenbach J."/>
            <person name="Armbrust E.V."/>
            <person name="Green B.R."/>
            <person name="Van de Peer Y."/>
            <person name="Grigoriev I.V."/>
        </authorList>
    </citation>
    <scope>NUCLEOTIDE SEQUENCE [LARGE SCALE GENOMIC DNA]</scope>
    <source>
        <strain evidence="7 8">CCAP 1055/1</strain>
    </source>
</reference>
<dbReference type="eggNOG" id="KOG3834">
    <property type="taxonomic scope" value="Eukaryota"/>
</dbReference>
<evidence type="ECO:0000313" key="8">
    <source>
        <dbReference type="Proteomes" id="UP000000759"/>
    </source>
</evidence>
<feature type="compositionally biased region" description="Acidic residues" evidence="5">
    <location>
        <begin position="275"/>
        <end position="284"/>
    </location>
</feature>
<dbReference type="InterPro" id="IPR036034">
    <property type="entry name" value="PDZ_sf"/>
</dbReference>
<dbReference type="SUPFAM" id="SSF50156">
    <property type="entry name" value="PDZ domain-like"/>
    <property type="match status" value="1"/>
</dbReference>
<dbReference type="KEGG" id="pti:PHATRDRAFT_50387"/>
<dbReference type="GO" id="GO:0000139">
    <property type="term" value="C:Golgi membrane"/>
    <property type="evidence" value="ECO:0007669"/>
    <property type="project" value="UniProtKB-SubCell"/>
</dbReference>
<evidence type="ECO:0000313" key="7">
    <source>
        <dbReference type="EMBL" id="EEC43208.1"/>
    </source>
</evidence>
<feature type="region of interest" description="Disordered" evidence="5">
    <location>
        <begin position="271"/>
        <end position="393"/>
    </location>
</feature>
<feature type="domain" description="PDZ GRASP-type" evidence="6">
    <location>
        <begin position="132"/>
        <end position="221"/>
    </location>
</feature>
<evidence type="ECO:0000259" key="6">
    <source>
        <dbReference type="PROSITE" id="PS51865"/>
    </source>
</evidence>
<dbReference type="PROSITE" id="PS51865">
    <property type="entry name" value="PDZ_GRASP"/>
    <property type="match status" value="2"/>
</dbReference>
<evidence type="ECO:0000256" key="1">
    <source>
        <dbReference type="ARBA" id="ARBA00004394"/>
    </source>
</evidence>
<feature type="domain" description="PDZ GRASP-type" evidence="6">
    <location>
        <begin position="25"/>
        <end position="126"/>
    </location>
</feature>
<proteinExistence type="predicted"/>
<dbReference type="RefSeq" id="XP_002185339.1">
    <property type="nucleotide sequence ID" value="XM_002185303.1"/>
</dbReference>
<comment type="subcellular location">
    <subcellularLocation>
        <location evidence="1">Golgi apparatus membrane</location>
    </subcellularLocation>
</comment>
<protein>
    <recommendedName>
        <fullName evidence="6">PDZ GRASP-type domain-containing protein</fullName>
    </recommendedName>
</protein>
<feature type="region of interest" description="Disordered" evidence="5">
    <location>
        <begin position="1"/>
        <end position="20"/>
    </location>
</feature>
<name>B7GDY6_PHATC</name>
<keyword evidence="2" id="KW-0677">Repeat</keyword>
<dbReference type="STRING" id="556484.B7GDY6"/>
<reference evidence="8" key="2">
    <citation type="submission" date="2008-08" db="EMBL/GenBank/DDBJ databases">
        <authorList>
            <consortium name="Diatom Consortium"/>
            <person name="Grigoriev I."/>
            <person name="Grimwood J."/>
            <person name="Kuo A."/>
            <person name="Otillar R.P."/>
            <person name="Salamov A."/>
            <person name="Detter J.C."/>
            <person name="Lindquist E."/>
            <person name="Shapiro H."/>
            <person name="Lucas S."/>
            <person name="Glavina del Rio T."/>
            <person name="Pitluck S."/>
            <person name="Rokhsar D."/>
            <person name="Bowler C."/>
        </authorList>
    </citation>
    <scope>GENOME REANNOTATION</scope>
    <source>
        <strain evidence="8">CCAP 1055/1</strain>
    </source>
</reference>
<accession>B7GDY6</accession>
<feature type="compositionally biased region" description="Polar residues" evidence="5">
    <location>
        <begin position="314"/>
        <end position="325"/>
    </location>
</feature>
<evidence type="ECO:0000256" key="5">
    <source>
        <dbReference type="SAM" id="MobiDB-lite"/>
    </source>
</evidence>
<dbReference type="AlphaFoldDB" id="B7GDY6"/>
<evidence type="ECO:0000256" key="4">
    <source>
        <dbReference type="ARBA" id="ARBA00023136"/>
    </source>
</evidence>
<dbReference type="Gene3D" id="2.30.42.10">
    <property type="match status" value="2"/>
</dbReference>
<dbReference type="InterPro" id="IPR007583">
    <property type="entry name" value="GRASP55_65"/>
</dbReference>
<dbReference type="GeneID" id="7199155"/>
<dbReference type="OMA" id="QMAHVFS"/>
<dbReference type="PANTHER" id="PTHR12893">
    <property type="entry name" value="GOLGI REASSEMBLY STACKING PROTEIN GRASP"/>
    <property type="match status" value="1"/>
</dbReference>
<gene>
    <name evidence="7" type="ORF">PHATRDRAFT_50387</name>
</gene>
<dbReference type="InterPro" id="IPR024958">
    <property type="entry name" value="GRASP_PDZ"/>
</dbReference>
<evidence type="ECO:0000256" key="2">
    <source>
        <dbReference type="ARBA" id="ARBA00022737"/>
    </source>
</evidence>
<dbReference type="InParanoid" id="B7GDY6"/>
<dbReference type="PaxDb" id="2850-Phatr50387"/>
<dbReference type="PANTHER" id="PTHR12893:SF0">
    <property type="entry name" value="GRASP65"/>
    <property type="match status" value="1"/>
</dbReference>
<evidence type="ECO:0000256" key="3">
    <source>
        <dbReference type="ARBA" id="ARBA00023034"/>
    </source>
</evidence>
<keyword evidence="8" id="KW-1185">Reference proteome</keyword>
<sequence length="393" mass="41937">MGNTASEPDEDDPSATDPFDGVDTLGYRVLGVQPDSPASQAGLVSFLDFLVGAQGRMLLGSGEDLADGEEYDDIDLPALLKEYQNKELELLVWNIKSQQERLICLTPRDDWGGAGLLGVTIRLDNYAGAEDRLIRVLTVEPQSPAAVAGLVPYQDFLLGTTHQTLETTTQLADLLQTNVDQVVEFYVYNVDSDLVRLVALLPTRAWGGGGLLGAQVGVGYLHRLPHAVRTTPGASVARKVRYVGVAPGGRAGTPRLPRPVLVMEPQLEMEAHDGEPEDDDEDSDHSDNVEEVFPPRRTPAPSNEQTALEPLPLSNATKVSADTPGNQGGTLASAAASVFAAPPVHTSMPPAPQAEPYENHGLVAPKESTARSASNSGVFDALPPPPQRTAYRN</sequence>
<dbReference type="Proteomes" id="UP000000759">
    <property type="component" value="Chromosome 29"/>
</dbReference>
<keyword evidence="4" id="KW-0472">Membrane</keyword>